<comment type="caution">
    <text evidence="1">The sequence shown here is derived from an EMBL/GenBank/DDBJ whole genome shotgun (WGS) entry which is preliminary data.</text>
</comment>
<accession>A0A0B2V7E2</accession>
<gene>
    <name evidence="1" type="ORF">Tcan_05080</name>
</gene>
<keyword evidence="2" id="KW-1185">Reference proteome</keyword>
<reference evidence="1 2" key="1">
    <citation type="submission" date="2014-11" db="EMBL/GenBank/DDBJ databases">
        <title>Genetic blueprint of the zoonotic pathogen Toxocara canis.</title>
        <authorList>
            <person name="Zhu X.-Q."/>
            <person name="Korhonen P.K."/>
            <person name="Cai H."/>
            <person name="Young N.D."/>
            <person name="Nejsum P."/>
            <person name="von Samson-Himmelstjerna G."/>
            <person name="Boag P.R."/>
            <person name="Tan P."/>
            <person name="Li Q."/>
            <person name="Min J."/>
            <person name="Yang Y."/>
            <person name="Wang X."/>
            <person name="Fang X."/>
            <person name="Hall R.S."/>
            <person name="Hofmann A."/>
            <person name="Sternberg P.W."/>
            <person name="Jex A.R."/>
            <person name="Gasser R.B."/>
        </authorList>
    </citation>
    <scope>NUCLEOTIDE SEQUENCE [LARGE SCALE GENOMIC DNA]</scope>
    <source>
        <strain evidence="1">PN_DK_2014</strain>
    </source>
</reference>
<organism evidence="1 2">
    <name type="scientific">Toxocara canis</name>
    <name type="common">Canine roundworm</name>
    <dbReference type="NCBI Taxonomy" id="6265"/>
    <lineage>
        <taxon>Eukaryota</taxon>
        <taxon>Metazoa</taxon>
        <taxon>Ecdysozoa</taxon>
        <taxon>Nematoda</taxon>
        <taxon>Chromadorea</taxon>
        <taxon>Rhabditida</taxon>
        <taxon>Spirurina</taxon>
        <taxon>Ascaridomorpha</taxon>
        <taxon>Ascaridoidea</taxon>
        <taxon>Toxocaridae</taxon>
        <taxon>Toxocara</taxon>
    </lineage>
</organism>
<proteinExistence type="predicted"/>
<dbReference type="Proteomes" id="UP000031036">
    <property type="component" value="Unassembled WGS sequence"/>
</dbReference>
<dbReference type="AlphaFoldDB" id="A0A0B2V7E2"/>
<name>A0A0B2V7E2_TOXCA</name>
<evidence type="ECO:0000313" key="1">
    <source>
        <dbReference type="EMBL" id="KHN76890.1"/>
    </source>
</evidence>
<protein>
    <submittedName>
        <fullName evidence="1">Uncharacterized protein</fullName>
    </submittedName>
</protein>
<evidence type="ECO:0000313" key="2">
    <source>
        <dbReference type="Proteomes" id="UP000031036"/>
    </source>
</evidence>
<sequence length="118" mass="14298">MKSQHRTKFVDVDQEFYKRKREWVVHAVRKADNIWIIRSPFGYLLISSVHAVDQRLRTKSTVKMFDPRYFHQAWKRNRWKSGSARLESNVSRKDPNGVMEEWQEITILPRTKRPLDTR</sequence>
<dbReference type="EMBL" id="JPKZ01002390">
    <property type="protein sequence ID" value="KHN76890.1"/>
    <property type="molecule type" value="Genomic_DNA"/>
</dbReference>